<protein>
    <recommendedName>
        <fullName evidence="1">NERD domain-containing protein</fullName>
    </recommendedName>
</protein>
<feature type="domain" description="NERD" evidence="1">
    <location>
        <begin position="26"/>
        <end position="143"/>
    </location>
</feature>
<dbReference type="GO" id="GO:0005694">
    <property type="term" value="C:chromosome"/>
    <property type="evidence" value="ECO:0007669"/>
    <property type="project" value="InterPro"/>
</dbReference>
<evidence type="ECO:0000313" key="3">
    <source>
        <dbReference type="Proteomes" id="UP000613512"/>
    </source>
</evidence>
<keyword evidence="3" id="KW-1185">Reference proteome</keyword>
<dbReference type="RefSeq" id="WP_188386237.1">
    <property type="nucleotide sequence ID" value="NZ_BMEY01000030.1"/>
</dbReference>
<evidence type="ECO:0000259" key="1">
    <source>
        <dbReference type="PROSITE" id="PS50965"/>
    </source>
</evidence>
<dbReference type="InterPro" id="IPR013498">
    <property type="entry name" value="Topo_IA_Znf"/>
</dbReference>
<reference evidence="2" key="1">
    <citation type="journal article" date="2014" name="Int. J. Syst. Evol. Microbiol.">
        <title>Complete genome sequence of Corynebacterium casei LMG S-19264T (=DSM 44701T), isolated from a smear-ripened cheese.</title>
        <authorList>
            <consortium name="US DOE Joint Genome Institute (JGI-PGF)"/>
            <person name="Walter F."/>
            <person name="Albersmeier A."/>
            <person name="Kalinowski J."/>
            <person name="Ruckert C."/>
        </authorList>
    </citation>
    <scope>NUCLEOTIDE SEQUENCE</scope>
    <source>
        <strain evidence="2">CGMCC 1.12408</strain>
    </source>
</reference>
<dbReference type="Pfam" id="PF08378">
    <property type="entry name" value="NERD"/>
    <property type="match status" value="1"/>
</dbReference>
<dbReference type="PROSITE" id="PS50965">
    <property type="entry name" value="NERD"/>
    <property type="match status" value="1"/>
</dbReference>
<name>A0A916SCX9_9BACI</name>
<dbReference type="SUPFAM" id="SSF57783">
    <property type="entry name" value="Zinc beta-ribbon"/>
    <property type="match status" value="1"/>
</dbReference>
<dbReference type="Proteomes" id="UP000613512">
    <property type="component" value="Unassembled WGS sequence"/>
</dbReference>
<dbReference type="AlphaFoldDB" id="A0A916SCX9"/>
<accession>A0A916SCX9</accession>
<dbReference type="GO" id="GO:0003677">
    <property type="term" value="F:DNA binding"/>
    <property type="evidence" value="ECO:0007669"/>
    <property type="project" value="InterPro"/>
</dbReference>
<dbReference type="GO" id="GO:0003916">
    <property type="term" value="F:DNA topoisomerase activity"/>
    <property type="evidence" value="ECO:0007669"/>
    <property type="project" value="InterPro"/>
</dbReference>
<dbReference type="EMBL" id="BMEY01000030">
    <property type="protein sequence ID" value="GGA91732.1"/>
    <property type="molecule type" value="Genomic_DNA"/>
</dbReference>
<sequence length="255" mass="29651">MLFFFLLLALVFYGLFYLNSNFATIKGSIGEKRVNALLSRLDESQYKIYHDLYVPTEDNKTTQVDHVVVSPYGIFVIETKAYNGWIFGSEKSKYWTQVIYKRKEKLFNPIWQNAGHIKALENYLGIERKLFISIIAFSNQSTFKFKEEFTRARVIHFSKLYKTIKEKNVGVLDDASIKDIHSKLDKLVVSDKKEKRQISKQHVQEVKLDIAKSKVTYFDKSKCPKCNSDLVKRKGKYGEFLGCSGFPKCRYTGKV</sequence>
<evidence type="ECO:0000313" key="2">
    <source>
        <dbReference type="EMBL" id="GGA91732.1"/>
    </source>
</evidence>
<gene>
    <name evidence="2" type="ORF">GCM10008025_37780</name>
</gene>
<reference evidence="2" key="2">
    <citation type="submission" date="2020-09" db="EMBL/GenBank/DDBJ databases">
        <authorList>
            <person name="Sun Q."/>
            <person name="Zhou Y."/>
        </authorList>
    </citation>
    <scope>NUCLEOTIDE SEQUENCE</scope>
    <source>
        <strain evidence="2">CGMCC 1.12408</strain>
    </source>
</reference>
<proteinExistence type="predicted"/>
<dbReference type="InterPro" id="IPR011528">
    <property type="entry name" value="NERD"/>
</dbReference>
<dbReference type="GO" id="GO:0006265">
    <property type="term" value="P:DNA topological change"/>
    <property type="evidence" value="ECO:0007669"/>
    <property type="project" value="InterPro"/>
</dbReference>
<organism evidence="2 3">
    <name type="scientific">Ornithinibacillus halotolerans</name>
    <dbReference type="NCBI Taxonomy" id="1274357"/>
    <lineage>
        <taxon>Bacteria</taxon>
        <taxon>Bacillati</taxon>
        <taxon>Bacillota</taxon>
        <taxon>Bacilli</taxon>
        <taxon>Bacillales</taxon>
        <taxon>Bacillaceae</taxon>
        <taxon>Ornithinibacillus</taxon>
    </lineage>
</organism>
<comment type="caution">
    <text evidence="2">The sequence shown here is derived from an EMBL/GenBank/DDBJ whole genome shotgun (WGS) entry which is preliminary data.</text>
</comment>
<dbReference type="Pfam" id="PF01396">
    <property type="entry name" value="Zn_ribbon_Top1"/>
    <property type="match status" value="1"/>
</dbReference>
<dbReference type="Gene3D" id="3.30.65.10">
    <property type="entry name" value="Bacterial Topoisomerase I, domain 1"/>
    <property type="match status" value="1"/>
</dbReference>